<organism evidence="5 6">
    <name type="scientific">Lentinula edodes</name>
    <name type="common">Shiitake mushroom</name>
    <name type="synonym">Lentinus edodes</name>
    <dbReference type="NCBI Taxonomy" id="5353"/>
    <lineage>
        <taxon>Eukaryota</taxon>
        <taxon>Fungi</taxon>
        <taxon>Dikarya</taxon>
        <taxon>Basidiomycota</taxon>
        <taxon>Agaricomycotina</taxon>
        <taxon>Agaricomycetes</taxon>
        <taxon>Agaricomycetidae</taxon>
        <taxon>Agaricales</taxon>
        <taxon>Marasmiineae</taxon>
        <taxon>Omphalotaceae</taxon>
        <taxon>Lentinula</taxon>
    </lineage>
</organism>
<name>A0A1Q3EJQ1_LENED</name>
<evidence type="ECO:0000256" key="1">
    <source>
        <dbReference type="ARBA" id="ARBA00004173"/>
    </source>
</evidence>
<dbReference type="Proteomes" id="UP000188533">
    <property type="component" value="Unassembled WGS sequence"/>
</dbReference>
<evidence type="ECO:0000259" key="4">
    <source>
        <dbReference type="Pfam" id="PF20772"/>
    </source>
</evidence>
<accession>A0A1Q3EJQ1</accession>
<comment type="subcellular location">
    <subcellularLocation>
        <location evidence="1">Mitochondrion</location>
    </subcellularLocation>
</comment>
<dbReference type="InterPro" id="IPR017856">
    <property type="entry name" value="Integrase-like_N"/>
</dbReference>
<dbReference type="InterPro" id="IPR049083">
    <property type="entry name" value="TACO1_YebC_N"/>
</dbReference>
<gene>
    <name evidence="5" type="ORF">LENED_009419</name>
</gene>
<proteinExistence type="inferred from homology"/>
<dbReference type="InterPro" id="IPR002876">
    <property type="entry name" value="Transcrip_reg_TACO1-like"/>
</dbReference>
<evidence type="ECO:0000313" key="5">
    <source>
        <dbReference type="EMBL" id="GAW07430.1"/>
    </source>
</evidence>
<sequence length="263" mass="28405">MFLRIPRRHISISSPKWAGHNKWSKIKDKKGANDASKSVAFQRATQDILVAARSGGVDPDKNTTLAAVLKRLKAQDVPKDNIAKALAKAAKVKGSGEILTYEAIACNSVGVIIECATDNANRTVQTLREILNSRNARMASVGYMFTRGGVVVVGVENGPDVNGRLDAVTEVALSEGIDDFEPLPPENDSLSRIKFYCETSALVELTDKLSKHPGVAILESEFVYNPTEKTAVSDQDAEILEDLVHALEVHDDVIHVTTSAAIS</sequence>
<comment type="caution">
    <text evidence="5">The sequence shown here is derived from an EMBL/GenBank/DDBJ whole genome shotgun (WGS) entry which is preliminary data.</text>
</comment>
<reference evidence="5 6" key="2">
    <citation type="submission" date="2017-02" db="EMBL/GenBank/DDBJ databases">
        <title>A genome survey and senescence transcriptome analysis in Lentinula edodes.</title>
        <authorList>
            <person name="Sakamoto Y."/>
            <person name="Nakade K."/>
            <person name="Sato S."/>
            <person name="Yoshida Y."/>
            <person name="Miyazaki K."/>
            <person name="Natsume S."/>
            <person name="Konno N."/>
        </authorList>
    </citation>
    <scope>NUCLEOTIDE SEQUENCE [LARGE SCALE GENOMIC DNA]</scope>
    <source>
        <strain evidence="5 6">NBRC 111202</strain>
    </source>
</reference>
<dbReference type="Gene3D" id="1.10.10.200">
    <property type="match status" value="1"/>
</dbReference>
<dbReference type="InterPro" id="IPR048300">
    <property type="entry name" value="TACO1_YebC-like_2nd/3rd_dom"/>
</dbReference>
<dbReference type="STRING" id="5353.A0A1Q3EJQ1"/>
<dbReference type="Gene3D" id="3.30.70.980">
    <property type="match status" value="2"/>
</dbReference>
<dbReference type="Pfam" id="PF01709">
    <property type="entry name" value="Transcrip_reg"/>
    <property type="match status" value="1"/>
</dbReference>
<dbReference type="GO" id="GO:0005739">
    <property type="term" value="C:mitochondrion"/>
    <property type="evidence" value="ECO:0007669"/>
    <property type="project" value="UniProtKB-SubCell"/>
</dbReference>
<evidence type="ECO:0008006" key="7">
    <source>
        <dbReference type="Google" id="ProtNLM"/>
    </source>
</evidence>
<feature type="domain" description="TACO1/YebC-like N-terminal" evidence="4">
    <location>
        <begin position="21"/>
        <end position="91"/>
    </location>
</feature>
<dbReference type="PANTHER" id="PTHR12532:SF0">
    <property type="entry name" value="TRANSLATIONAL ACTIVATOR OF CYTOCHROME C OXIDASE 1"/>
    <property type="match status" value="1"/>
</dbReference>
<feature type="domain" description="TACO1/YebC-like second and third" evidence="3">
    <location>
        <begin position="99"/>
        <end position="258"/>
    </location>
</feature>
<evidence type="ECO:0000256" key="2">
    <source>
        <dbReference type="ARBA" id="ARBA00008724"/>
    </source>
</evidence>
<dbReference type="PANTHER" id="PTHR12532">
    <property type="entry name" value="TRANSLATIONAL ACTIVATOR OF CYTOCHROME C OXIDASE 1"/>
    <property type="match status" value="1"/>
</dbReference>
<dbReference type="AlphaFoldDB" id="A0A1Q3EJQ1"/>
<dbReference type="InterPro" id="IPR026564">
    <property type="entry name" value="Transcrip_reg_TACO1-like_dom3"/>
</dbReference>
<dbReference type="Pfam" id="PF20772">
    <property type="entry name" value="TACO1_YebC_N"/>
    <property type="match status" value="1"/>
</dbReference>
<comment type="similarity">
    <text evidence="2">Belongs to the TACO1 family.</text>
</comment>
<dbReference type="FunFam" id="1.10.10.200:FF:000002">
    <property type="entry name" value="Probable transcriptional regulatory protein CLM62_37755"/>
    <property type="match status" value="1"/>
</dbReference>
<evidence type="ECO:0000259" key="3">
    <source>
        <dbReference type="Pfam" id="PF01709"/>
    </source>
</evidence>
<keyword evidence="6" id="KW-1185">Reference proteome</keyword>
<dbReference type="InterPro" id="IPR029072">
    <property type="entry name" value="YebC-like"/>
</dbReference>
<reference evidence="5 6" key="1">
    <citation type="submission" date="2016-08" db="EMBL/GenBank/DDBJ databases">
        <authorList>
            <consortium name="Lentinula edodes genome sequencing consortium"/>
            <person name="Sakamoto Y."/>
            <person name="Nakade K."/>
            <person name="Sato S."/>
            <person name="Yoshida Y."/>
            <person name="Miyazaki K."/>
            <person name="Natsume S."/>
            <person name="Konno N."/>
        </authorList>
    </citation>
    <scope>NUCLEOTIDE SEQUENCE [LARGE SCALE GENOMIC DNA]</scope>
    <source>
        <strain evidence="5 6">NBRC 111202</strain>
    </source>
</reference>
<dbReference type="SUPFAM" id="SSF75625">
    <property type="entry name" value="YebC-like"/>
    <property type="match status" value="1"/>
</dbReference>
<dbReference type="EMBL" id="BDGU01000440">
    <property type="protein sequence ID" value="GAW07430.1"/>
    <property type="molecule type" value="Genomic_DNA"/>
</dbReference>
<evidence type="ECO:0000313" key="6">
    <source>
        <dbReference type="Proteomes" id="UP000188533"/>
    </source>
</evidence>
<protein>
    <recommendedName>
        <fullName evidence="7">DUF28-domain-containing protein</fullName>
    </recommendedName>
</protein>
<dbReference type="OrthoDB" id="2017544at2759"/>